<protein>
    <submittedName>
        <fullName evidence="4">PAM68 family protein</fullName>
    </submittedName>
</protein>
<organism evidence="4 5">
    <name type="scientific">Skeletonema marinoi</name>
    <dbReference type="NCBI Taxonomy" id="267567"/>
    <lineage>
        <taxon>Eukaryota</taxon>
        <taxon>Sar</taxon>
        <taxon>Stramenopiles</taxon>
        <taxon>Ochrophyta</taxon>
        <taxon>Bacillariophyta</taxon>
        <taxon>Coscinodiscophyceae</taxon>
        <taxon>Thalassiosirophycidae</taxon>
        <taxon>Thalassiosirales</taxon>
        <taxon>Skeletonemataceae</taxon>
        <taxon>Skeletonema</taxon>
        <taxon>Skeletonema marinoi-dohrnii complex</taxon>
    </lineage>
</organism>
<evidence type="ECO:0000256" key="2">
    <source>
        <dbReference type="SAM" id="Phobius"/>
    </source>
</evidence>
<name>A0AAD9DBN6_9STRA</name>
<sequence>MVAGRPLALAVAAASSPLLACAFAPPSQYVKKSQSQQSWVTLSAGKGFGEKPPTKQKSAPSIETSAPESAPVATQEQQQQPTKVTEDNTGSKRLRELRSREAERRDEELKKLRTLRETDASLREDAGAAAIPEKVAQRMGKRMIPFVGIPLFGTCASFIGFWYMAVYKDQEFQPALVATTSFVFLAVGLLGITYSVLSASWDDDREGSGLGFDEFQTNVGNLKDGLARTKENALLREKMAGLSEDEIQRAIDDQERREAKKNNKKDAWME</sequence>
<proteinExistence type="predicted"/>
<dbReference type="AlphaFoldDB" id="A0AAD9DBN6"/>
<keyword evidence="5" id="KW-1185">Reference proteome</keyword>
<dbReference type="InterPro" id="IPR021855">
    <property type="entry name" value="PAM68-like"/>
</dbReference>
<keyword evidence="3" id="KW-0732">Signal</keyword>
<evidence type="ECO:0000313" key="4">
    <source>
        <dbReference type="EMBL" id="KAK1741402.1"/>
    </source>
</evidence>
<keyword evidence="2" id="KW-0812">Transmembrane</keyword>
<accession>A0AAD9DBN6</accession>
<keyword evidence="2" id="KW-0472">Membrane</keyword>
<feature type="compositionally biased region" description="Basic and acidic residues" evidence="1">
    <location>
        <begin position="84"/>
        <end position="106"/>
    </location>
</feature>
<reference evidence="4" key="1">
    <citation type="submission" date="2023-06" db="EMBL/GenBank/DDBJ databases">
        <title>Survivors Of The Sea: Transcriptome response of Skeletonema marinoi to long-term dormancy.</title>
        <authorList>
            <person name="Pinder M.I.M."/>
            <person name="Kourtchenko O."/>
            <person name="Robertson E.K."/>
            <person name="Larsson T."/>
            <person name="Maumus F."/>
            <person name="Osuna-Cruz C.M."/>
            <person name="Vancaester E."/>
            <person name="Stenow R."/>
            <person name="Vandepoele K."/>
            <person name="Ploug H."/>
            <person name="Bruchert V."/>
            <person name="Godhe A."/>
            <person name="Topel M."/>
        </authorList>
    </citation>
    <scope>NUCLEOTIDE SEQUENCE</scope>
    <source>
        <strain evidence="4">R05AC</strain>
    </source>
</reference>
<evidence type="ECO:0000256" key="1">
    <source>
        <dbReference type="SAM" id="MobiDB-lite"/>
    </source>
</evidence>
<dbReference type="Pfam" id="PF11947">
    <property type="entry name" value="DUF3464"/>
    <property type="match status" value="1"/>
</dbReference>
<dbReference type="PANTHER" id="PTHR34575">
    <property type="entry name" value="PROTEIN PAM68, CHLOROPLASTIC"/>
    <property type="match status" value="1"/>
</dbReference>
<dbReference type="EMBL" id="JATAAI010000013">
    <property type="protein sequence ID" value="KAK1741402.1"/>
    <property type="molecule type" value="Genomic_DNA"/>
</dbReference>
<evidence type="ECO:0000256" key="3">
    <source>
        <dbReference type="SAM" id="SignalP"/>
    </source>
</evidence>
<dbReference type="Proteomes" id="UP001224775">
    <property type="component" value="Unassembled WGS sequence"/>
</dbReference>
<dbReference type="PANTHER" id="PTHR34575:SF1">
    <property type="entry name" value="PROTEIN PAM68, CHLOROPLASTIC"/>
    <property type="match status" value="1"/>
</dbReference>
<comment type="caution">
    <text evidence="4">The sequence shown here is derived from an EMBL/GenBank/DDBJ whole genome shotgun (WGS) entry which is preliminary data.</text>
</comment>
<feature type="compositionally biased region" description="Polar residues" evidence="1">
    <location>
        <begin position="55"/>
        <end position="83"/>
    </location>
</feature>
<gene>
    <name evidence="4" type="ORF">QTG54_007880</name>
</gene>
<feature type="transmembrane region" description="Helical" evidence="2">
    <location>
        <begin position="143"/>
        <end position="163"/>
    </location>
</feature>
<evidence type="ECO:0000313" key="5">
    <source>
        <dbReference type="Proteomes" id="UP001224775"/>
    </source>
</evidence>
<keyword evidence="2" id="KW-1133">Transmembrane helix</keyword>
<feature type="region of interest" description="Disordered" evidence="1">
    <location>
        <begin position="251"/>
        <end position="270"/>
    </location>
</feature>
<feature type="region of interest" description="Disordered" evidence="1">
    <location>
        <begin position="41"/>
        <end position="106"/>
    </location>
</feature>
<feature type="transmembrane region" description="Helical" evidence="2">
    <location>
        <begin position="175"/>
        <end position="197"/>
    </location>
</feature>
<feature type="signal peptide" evidence="3">
    <location>
        <begin position="1"/>
        <end position="22"/>
    </location>
</feature>
<feature type="chain" id="PRO_5042063441" evidence="3">
    <location>
        <begin position="23"/>
        <end position="270"/>
    </location>
</feature>